<dbReference type="GO" id="GO:0004803">
    <property type="term" value="F:transposase activity"/>
    <property type="evidence" value="ECO:0007669"/>
    <property type="project" value="InterPro"/>
</dbReference>
<dbReference type="GO" id="GO:0003677">
    <property type="term" value="F:DNA binding"/>
    <property type="evidence" value="ECO:0007669"/>
    <property type="project" value="InterPro"/>
</dbReference>
<gene>
    <name evidence="2" type="ORF">AVDCRST_MAG04-930</name>
</gene>
<dbReference type="GO" id="GO:0006313">
    <property type="term" value="P:DNA transposition"/>
    <property type="evidence" value="ECO:0007669"/>
    <property type="project" value="InterPro"/>
</dbReference>
<dbReference type="PANTHER" id="PTHR30007">
    <property type="entry name" value="PHP DOMAIN PROTEIN"/>
    <property type="match status" value="1"/>
</dbReference>
<evidence type="ECO:0000259" key="1">
    <source>
        <dbReference type="Pfam" id="PF01609"/>
    </source>
</evidence>
<name>A0A6J4HNB2_9PROT</name>
<sequence>MADVEVFIFAVEAELEAMDRERVGVHRRGCKPDLALRRRVIGLIWMLTFGGMQWRIAGLLSGIPFTTLHTSFARWSRLGLWRRLGQRLALDWRLACGDEVLPSAVVVDSRSLRSAPSAWARGFDGGKLVKGIKLFVASDKHGSLLDLELHPANTDDRAGILPTLPRLAALGFEGDLLGDSGFKGAPFAAAALEHDIHVAVSPGGTREGRFLPSGIRWVVERLFAWLSRYRRLNIVYDRAPDLFAAHIWIAMISILSRRLVAQTQPQ</sequence>
<organism evidence="2">
    <name type="scientific">uncultured Acetobacteraceae bacterium</name>
    <dbReference type="NCBI Taxonomy" id="169975"/>
    <lineage>
        <taxon>Bacteria</taxon>
        <taxon>Pseudomonadati</taxon>
        <taxon>Pseudomonadota</taxon>
        <taxon>Alphaproteobacteria</taxon>
        <taxon>Acetobacterales</taxon>
        <taxon>Acetobacteraceae</taxon>
        <taxon>environmental samples</taxon>
    </lineage>
</organism>
<evidence type="ECO:0000313" key="2">
    <source>
        <dbReference type="EMBL" id="CAA9227152.1"/>
    </source>
</evidence>
<accession>A0A6J4HNB2</accession>
<proteinExistence type="predicted"/>
<dbReference type="EMBL" id="CADCTL010000071">
    <property type="protein sequence ID" value="CAA9227152.1"/>
    <property type="molecule type" value="Genomic_DNA"/>
</dbReference>
<dbReference type="InterPro" id="IPR002559">
    <property type="entry name" value="Transposase_11"/>
</dbReference>
<dbReference type="Pfam" id="PF01609">
    <property type="entry name" value="DDE_Tnp_1"/>
    <property type="match status" value="1"/>
</dbReference>
<dbReference type="AlphaFoldDB" id="A0A6J4HNB2"/>
<reference evidence="2" key="1">
    <citation type="submission" date="2020-02" db="EMBL/GenBank/DDBJ databases">
        <authorList>
            <person name="Meier V. D."/>
        </authorList>
    </citation>
    <scope>NUCLEOTIDE SEQUENCE</scope>
    <source>
        <strain evidence="2">AVDCRST_MAG04</strain>
    </source>
</reference>
<dbReference type="NCBIfam" id="NF033580">
    <property type="entry name" value="transpos_IS5_3"/>
    <property type="match status" value="1"/>
</dbReference>
<dbReference type="PANTHER" id="PTHR30007:SF0">
    <property type="entry name" value="TRANSPOSASE"/>
    <property type="match status" value="1"/>
</dbReference>
<feature type="domain" description="Transposase IS4-like" evidence="1">
    <location>
        <begin position="102"/>
        <end position="202"/>
    </location>
</feature>
<protein>
    <submittedName>
        <fullName evidence="2">Mobile element protein</fullName>
    </submittedName>
</protein>